<comment type="subcellular location">
    <subcellularLocation>
        <location evidence="1">Nucleus</location>
    </subcellularLocation>
</comment>
<feature type="compositionally biased region" description="Basic residues" evidence="4">
    <location>
        <begin position="1"/>
        <end position="13"/>
    </location>
</feature>
<feature type="compositionally biased region" description="Basic and acidic residues" evidence="4">
    <location>
        <begin position="284"/>
        <end position="305"/>
    </location>
</feature>
<dbReference type="PANTHER" id="PTHR12687">
    <property type="entry name" value="NUCLEOLAR COMPLEX 2 AND RAD4-RELATED"/>
    <property type="match status" value="1"/>
</dbReference>
<evidence type="ECO:0000313" key="6">
    <source>
        <dbReference type="Proteomes" id="UP000044841"/>
    </source>
</evidence>
<evidence type="ECO:0000256" key="3">
    <source>
        <dbReference type="ARBA" id="ARBA00023242"/>
    </source>
</evidence>
<dbReference type="Proteomes" id="UP000044841">
    <property type="component" value="Unassembled WGS sequence"/>
</dbReference>
<dbReference type="GO" id="GO:0030690">
    <property type="term" value="C:Noc1p-Noc2p complex"/>
    <property type="evidence" value="ECO:0007669"/>
    <property type="project" value="TreeGrafter"/>
</dbReference>
<sequence>MGKKAVKATRKFAKSGELKRTIQARRKHKAIKAKTQARKGAKKVDDETDQDEDEEIEEPEIKSKTVDDLLNGDLMEEQEGEESDDEEDAESLGSIDDDDDEQDEGQAHAMDIAQLQKTDPEFYKYLQDNDRELLNFNPDDMEFEDDKDMEEPDGKPVLTSEILKSWQRSLIETHSLRTLRKLLVAFKAAAYMNDEDVETRWRIDSAAVFNKLVTTTLKYTPIIAAHHAPYKTLPGDKFKPPTTNATLSKLLLSHLYNAIHLIEQLPSNPAQSDDTEDGEAGDISESKAKKSKKDDKQLKKSKKAGEDENKTALVELALNETGKLVPWVVGSRKAVKMWLKTCLSLWSTSADSVRISAFLAVRRLSLSADEAVVELVMKNTYLTLLRTSKSTSPYTLPSLTLMKNSASELFRQQSNGYTVAFGYIRQLAVHLRASTKVKTKEAYKQVYNWQFVHCVDFWSLVLARGEEDLQPLVYPLVQVGLGAVSLIPSQRYHPLHIHILTSLHRLATHTKTYIPISSHLLPILTSYLSTTSKPKSTMLKPLDMASTIRAPSSYLKTHVLAECVIQEAVWLLAESIPSNSVAFPELVFPIISTLKKSLKKTSLASGKVVQGIKSLVEHLEEHSKWTAEQRKHVQFGPEHWEEVEKWEQKERQAGPLEKWVRVLRKQREGRRKLVGGTMDA</sequence>
<proteinExistence type="inferred from homology"/>
<dbReference type="InterPro" id="IPR005343">
    <property type="entry name" value="Noc2"/>
</dbReference>
<dbReference type="GO" id="GO:0030691">
    <property type="term" value="C:Noc2p-Noc3p complex"/>
    <property type="evidence" value="ECO:0007669"/>
    <property type="project" value="TreeGrafter"/>
</dbReference>
<dbReference type="EMBL" id="CYGV01001711">
    <property type="protein sequence ID" value="CUA76573.1"/>
    <property type="molecule type" value="Genomic_DNA"/>
</dbReference>
<evidence type="ECO:0000313" key="5">
    <source>
        <dbReference type="EMBL" id="CUA76573.1"/>
    </source>
</evidence>
<evidence type="ECO:0000256" key="4">
    <source>
        <dbReference type="SAM" id="MobiDB-lite"/>
    </source>
</evidence>
<keyword evidence="6" id="KW-1185">Reference proteome</keyword>
<evidence type="ECO:0000256" key="1">
    <source>
        <dbReference type="ARBA" id="ARBA00004123"/>
    </source>
</evidence>
<evidence type="ECO:0000256" key="2">
    <source>
        <dbReference type="ARBA" id="ARBA00005907"/>
    </source>
</evidence>
<dbReference type="PANTHER" id="PTHR12687:SF4">
    <property type="entry name" value="NUCLEOLAR COMPLEX PROTEIN 2 HOMOLOG"/>
    <property type="match status" value="1"/>
</dbReference>
<feature type="compositionally biased region" description="Acidic residues" evidence="4">
    <location>
        <begin position="46"/>
        <end position="58"/>
    </location>
</feature>
<keyword evidence="3" id="KW-0539">Nucleus</keyword>
<feature type="compositionally biased region" description="Basic residues" evidence="4">
    <location>
        <begin position="22"/>
        <end position="41"/>
    </location>
</feature>
<feature type="compositionally biased region" description="Acidic residues" evidence="4">
    <location>
        <begin position="74"/>
        <end position="104"/>
    </location>
</feature>
<dbReference type="GO" id="GO:0005730">
    <property type="term" value="C:nucleolus"/>
    <property type="evidence" value="ECO:0007669"/>
    <property type="project" value="TreeGrafter"/>
</dbReference>
<dbReference type="GO" id="GO:0042273">
    <property type="term" value="P:ribosomal large subunit biogenesis"/>
    <property type="evidence" value="ECO:0007669"/>
    <property type="project" value="TreeGrafter"/>
</dbReference>
<dbReference type="AlphaFoldDB" id="A0A0K6GD87"/>
<gene>
    <name evidence="5" type="ORF">RSOLAG22IIIB_06356</name>
</gene>
<dbReference type="GO" id="GO:0005654">
    <property type="term" value="C:nucleoplasm"/>
    <property type="evidence" value="ECO:0007669"/>
    <property type="project" value="TreeGrafter"/>
</dbReference>
<feature type="region of interest" description="Disordered" evidence="4">
    <location>
        <begin position="1"/>
        <end position="105"/>
    </location>
</feature>
<reference evidence="5 6" key="1">
    <citation type="submission" date="2015-07" db="EMBL/GenBank/DDBJ databases">
        <authorList>
            <person name="Noorani M."/>
        </authorList>
    </citation>
    <scope>NUCLEOTIDE SEQUENCE [LARGE SCALE GENOMIC DNA]</scope>
    <source>
        <strain evidence="5">BBA 69670</strain>
    </source>
</reference>
<comment type="similarity">
    <text evidence="2">Belongs to the NOC2 family.</text>
</comment>
<name>A0A0K6GD87_9AGAM</name>
<accession>A0A0K6GD87</accession>
<feature type="compositionally biased region" description="Acidic residues" evidence="4">
    <location>
        <begin position="273"/>
        <end position="282"/>
    </location>
</feature>
<organism evidence="5 6">
    <name type="scientific">Rhizoctonia solani</name>
    <dbReference type="NCBI Taxonomy" id="456999"/>
    <lineage>
        <taxon>Eukaryota</taxon>
        <taxon>Fungi</taxon>
        <taxon>Dikarya</taxon>
        <taxon>Basidiomycota</taxon>
        <taxon>Agaricomycotina</taxon>
        <taxon>Agaricomycetes</taxon>
        <taxon>Cantharellales</taxon>
        <taxon>Ceratobasidiaceae</taxon>
        <taxon>Rhizoctonia</taxon>
    </lineage>
</organism>
<dbReference type="Pfam" id="PF03715">
    <property type="entry name" value="Noc2"/>
    <property type="match status" value="1"/>
</dbReference>
<feature type="region of interest" description="Disordered" evidence="4">
    <location>
        <begin position="267"/>
        <end position="305"/>
    </location>
</feature>
<protein>
    <submittedName>
        <fullName evidence="5">Putative NOC2 family protein C1142,04 [Schizosaccharomyces pombe 972h-]</fullName>
    </submittedName>
</protein>